<protein>
    <submittedName>
        <fullName evidence="5">C2 domain containing protein</fullName>
    </submittedName>
</protein>
<dbReference type="OrthoDB" id="30474at2759"/>
<name>M7WD14_ENTHI</name>
<evidence type="ECO:0000313" key="6">
    <source>
        <dbReference type="Proteomes" id="UP000030780"/>
    </source>
</evidence>
<keyword evidence="1" id="KW-0479">Metal-binding</keyword>
<organism evidence="5 6">
    <name type="scientific">Entamoeba histolytica HM-3:IMSS</name>
    <dbReference type="NCBI Taxonomy" id="885315"/>
    <lineage>
        <taxon>Eukaryota</taxon>
        <taxon>Amoebozoa</taxon>
        <taxon>Evosea</taxon>
        <taxon>Archamoebae</taxon>
        <taxon>Mastigamoebida</taxon>
        <taxon>Entamoebidae</taxon>
        <taxon>Entamoeba</taxon>
    </lineage>
</organism>
<feature type="region of interest" description="Disordered" evidence="3">
    <location>
        <begin position="144"/>
        <end position="300"/>
    </location>
</feature>
<feature type="domain" description="C2" evidence="4">
    <location>
        <begin position="9"/>
        <end position="124"/>
    </location>
</feature>
<reference evidence="5 6" key="1">
    <citation type="submission" date="2013-01" db="EMBL/GenBank/DDBJ databases">
        <authorList>
            <person name="Inman J."/>
            <person name="Zafar N."/>
            <person name="Lorenzi H."/>
            <person name="Caler E."/>
        </authorList>
    </citation>
    <scope>NUCLEOTIDE SEQUENCE [LARGE SCALE GENOMIC DNA]</scope>
    <source>
        <strain evidence="5 6">HM-3:IMSS</strain>
    </source>
</reference>
<dbReference type="Pfam" id="PF00168">
    <property type="entry name" value="C2"/>
    <property type="match status" value="1"/>
</dbReference>
<evidence type="ECO:0000313" key="5">
    <source>
        <dbReference type="EMBL" id="EMS15665.1"/>
    </source>
</evidence>
<dbReference type="GO" id="GO:0005509">
    <property type="term" value="F:calcium ion binding"/>
    <property type="evidence" value="ECO:0007669"/>
    <property type="project" value="TreeGrafter"/>
</dbReference>
<dbReference type="VEuPathDB" id="AmoebaDB:KM1_003200"/>
<dbReference type="Gene3D" id="2.60.40.150">
    <property type="entry name" value="C2 domain"/>
    <property type="match status" value="1"/>
</dbReference>
<sequence>MSVGYNSPFAQNAQTNVKPSTGGPETMAIRLTVVSGKQLKAMDLRSSDPYVIVSVGIEQRKTKTVMKNLNPTWGDSFEFYNVTPGTMATFTVMDYDKRGKDDNMGNASLVIQKLPPGQMATNELPLSTKGSICIQYTIISSSSSTKTSQQCGTKPTQQQQYPSYPQQGAQQGYAQQQYPGYPQQGGYPQQPQGQQQYPGYPQQPQGQQQYPGYPQQPGVPAQQQSASGKQSTQPGAPAQQQYPGYPQQGGYPQQQYPGYPPQQGYGAYPGYPQQGAQGQQPGYPQQGYGAYPGYPQQPPK</sequence>
<keyword evidence="2" id="KW-0106">Calcium</keyword>
<dbReference type="SUPFAM" id="SSF49562">
    <property type="entry name" value="C2 domain (Calcium/lipid-binding domain, CaLB)"/>
    <property type="match status" value="1"/>
</dbReference>
<dbReference type="PANTHER" id="PTHR45911">
    <property type="entry name" value="C2 DOMAIN-CONTAINING PROTEIN"/>
    <property type="match status" value="1"/>
</dbReference>
<evidence type="ECO:0000256" key="1">
    <source>
        <dbReference type="ARBA" id="ARBA00022723"/>
    </source>
</evidence>
<dbReference type="Proteomes" id="UP000030780">
    <property type="component" value="Unassembled WGS sequence"/>
</dbReference>
<evidence type="ECO:0000259" key="4">
    <source>
        <dbReference type="PROSITE" id="PS50004"/>
    </source>
</evidence>
<feature type="compositionally biased region" description="Low complexity" evidence="3">
    <location>
        <begin position="144"/>
        <end position="224"/>
    </location>
</feature>
<dbReference type="AlphaFoldDB" id="M7WD14"/>
<gene>
    <name evidence="5" type="ORF">KM1_003200</name>
</gene>
<dbReference type="EMBL" id="KB637622">
    <property type="protein sequence ID" value="EMS15665.1"/>
    <property type="molecule type" value="Genomic_DNA"/>
</dbReference>
<evidence type="ECO:0000256" key="2">
    <source>
        <dbReference type="ARBA" id="ARBA00022837"/>
    </source>
</evidence>
<feature type="compositionally biased region" description="Polar residues" evidence="3">
    <location>
        <begin position="1"/>
        <end position="19"/>
    </location>
</feature>
<dbReference type="InterPro" id="IPR035892">
    <property type="entry name" value="C2_domain_sf"/>
</dbReference>
<dbReference type="PANTHER" id="PTHR45911:SF4">
    <property type="entry name" value="MULTIPLE C2 AND TRANSMEMBRANE DOMAIN-CONTAINING PROTEIN"/>
    <property type="match status" value="1"/>
</dbReference>
<dbReference type="CDD" id="cd00030">
    <property type="entry name" value="C2"/>
    <property type="match status" value="1"/>
</dbReference>
<dbReference type="SMART" id="SM00239">
    <property type="entry name" value="C2"/>
    <property type="match status" value="1"/>
</dbReference>
<proteinExistence type="predicted"/>
<dbReference type="GO" id="GO:0016020">
    <property type="term" value="C:membrane"/>
    <property type="evidence" value="ECO:0007669"/>
    <property type="project" value="TreeGrafter"/>
</dbReference>
<evidence type="ECO:0000256" key="3">
    <source>
        <dbReference type="SAM" id="MobiDB-lite"/>
    </source>
</evidence>
<accession>M7WD14</accession>
<feature type="compositionally biased region" description="Low complexity" evidence="3">
    <location>
        <begin position="233"/>
        <end position="294"/>
    </location>
</feature>
<feature type="region of interest" description="Disordered" evidence="3">
    <location>
        <begin position="1"/>
        <end position="23"/>
    </location>
</feature>
<dbReference type="PROSITE" id="PS50004">
    <property type="entry name" value="C2"/>
    <property type="match status" value="1"/>
</dbReference>
<dbReference type="InterPro" id="IPR000008">
    <property type="entry name" value="C2_dom"/>
</dbReference>